<sequence length="312" mass="35158">MTGSIELDIKAEGLTKRFGERVAVKDFHLRVARGEVFALVGPDGAGKTTVMRLLVGIMDPEEGRAEVLGFDTVRQAEQLKEHIGYMPQRFGLYDDLTVQENIAFYADLYRVSKKERREWLPELFKFSKLGPFQGRPAAQLSGGMRQKLGLICALVHRPRVLFLDEPTFGVDPVSRREFWQILYEFLKGGMTIFLSTAYMDEAERAHRVGLMYQGQLLMVGAPEELKGAFEGELLEVKAPDLKAARMALKDHPWVQQVLVMGDRLMVTVKQAEQAARPILEALTKAGVQEVQLNPAAPSLEDLFVQIIRRQQS</sequence>
<reference evidence="7" key="1">
    <citation type="journal article" date="2020" name="mSystems">
        <title>Genome- and Community-Level Interaction Insights into Carbon Utilization and Element Cycling Functions of Hydrothermarchaeota in Hydrothermal Sediment.</title>
        <authorList>
            <person name="Zhou Z."/>
            <person name="Liu Y."/>
            <person name="Xu W."/>
            <person name="Pan J."/>
            <person name="Luo Z.H."/>
            <person name="Li M."/>
        </authorList>
    </citation>
    <scope>NUCLEOTIDE SEQUENCE [LARGE SCALE GENOMIC DNA]</scope>
    <source>
        <strain evidence="7">SpSt-776</strain>
    </source>
</reference>
<accession>A0A7C3WGS7</accession>
<dbReference type="Pfam" id="PF13732">
    <property type="entry name" value="DrrA1-3_C"/>
    <property type="match status" value="1"/>
</dbReference>
<evidence type="ECO:0000256" key="5">
    <source>
        <dbReference type="ARBA" id="ARBA00022840"/>
    </source>
</evidence>
<name>A0A7C3WGS7_9BACT</name>
<dbReference type="Pfam" id="PF00005">
    <property type="entry name" value="ABC_tran"/>
    <property type="match status" value="1"/>
</dbReference>
<evidence type="ECO:0000256" key="2">
    <source>
        <dbReference type="ARBA" id="ARBA00022448"/>
    </source>
</evidence>
<feature type="domain" description="ABC transporter" evidence="6">
    <location>
        <begin position="9"/>
        <end position="238"/>
    </location>
</feature>
<dbReference type="SMART" id="SM00382">
    <property type="entry name" value="AAA"/>
    <property type="match status" value="1"/>
</dbReference>
<dbReference type="Gene3D" id="3.40.50.300">
    <property type="entry name" value="P-loop containing nucleotide triphosphate hydrolases"/>
    <property type="match status" value="1"/>
</dbReference>
<keyword evidence="4" id="KW-0547">Nucleotide-binding</keyword>
<dbReference type="AlphaFoldDB" id="A0A7C3WGS7"/>
<dbReference type="PROSITE" id="PS50893">
    <property type="entry name" value="ABC_TRANSPORTER_2"/>
    <property type="match status" value="1"/>
</dbReference>
<dbReference type="InterPro" id="IPR003439">
    <property type="entry name" value="ABC_transporter-like_ATP-bd"/>
</dbReference>
<dbReference type="CDD" id="cd03230">
    <property type="entry name" value="ABC_DR_subfamily_A"/>
    <property type="match status" value="1"/>
</dbReference>
<evidence type="ECO:0000259" key="6">
    <source>
        <dbReference type="PROSITE" id="PS50893"/>
    </source>
</evidence>
<organism evidence="7">
    <name type="scientific">Desulfobacca acetoxidans</name>
    <dbReference type="NCBI Taxonomy" id="60893"/>
    <lineage>
        <taxon>Bacteria</taxon>
        <taxon>Pseudomonadati</taxon>
        <taxon>Thermodesulfobacteriota</taxon>
        <taxon>Desulfobaccia</taxon>
        <taxon>Desulfobaccales</taxon>
        <taxon>Desulfobaccaceae</taxon>
        <taxon>Desulfobacca</taxon>
    </lineage>
</organism>
<gene>
    <name evidence="7" type="ORF">ENV62_03085</name>
</gene>
<dbReference type="GO" id="GO:0005524">
    <property type="term" value="F:ATP binding"/>
    <property type="evidence" value="ECO:0007669"/>
    <property type="project" value="UniProtKB-KW"/>
</dbReference>
<dbReference type="EMBL" id="DTHB01000026">
    <property type="protein sequence ID" value="HGB14209.1"/>
    <property type="molecule type" value="Genomic_DNA"/>
</dbReference>
<protein>
    <submittedName>
        <fullName evidence="7">ABC transporter ATP-binding protein</fullName>
    </submittedName>
</protein>
<dbReference type="InterPro" id="IPR027417">
    <property type="entry name" value="P-loop_NTPase"/>
</dbReference>
<dbReference type="SUPFAM" id="SSF52540">
    <property type="entry name" value="P-loop containing nucleoside triphosphate hydrolases"/>
    <property type="match status" value="1"/>
</dbReference>
<dbReference type="InterPro" id="IPR003593">
    <property type="entry name" value="AAA+_ATPase"/>
</dbReference>
<proteinExistence type="inferred from homology"/>
<keyword evidence="5 7" id="KW-0067">ATP-binding</keyword>
<evidence type="ECO:0000256" key="1">
    <source>
        <dbReference type="ARBA" id="ARBA00005417"/>
    </source>
</evidence>
<dbReference type="InterPro" id="IPR017871">
    <property type="entry name" value="ABC_transporter-like_CS"/>
</dbReference>
<dbReference type="GO" id="GO:0016887">
    <property type="term" value="F:ATP hydrolysis activity"/>
    <property type="evidence" value="ECO:0007669"/>
    <property type="project" value="InterPro"/>
</dbReference>
<dbReference type="PANTHER" id="PTHR42711">
    <property type="entry name" value="ABC TRANSPORTER ATP-BINDING PROTEIN"/>
    <property type="match status" value="1"/>
</dbReference>
<keyword evidence="2" id="KW-0813">Transport</keyword>
<evidence type="ECO:0000256" key="4">
    <source>
        <dbReference type="ARBA" id="ARBA00022741"/>
    </source>
</evidence>
<evidence type="ECO:0000313" key="7">
    <source>
        <dbReference type="EMBL" id="HGB14209.1"/>
    </source>
</evidence>
<comment type="similarity">
    <text evidence="1">Belongs to the ABC transporter superfamily.</text>
</comment>
<evidence type="ECO:0000256" key="3">
    <source>
        <dbReference type="ARBA" id="ARBA00022458"/>
    </source>
</evidence>
<dbReference type="InterPro" id="IPR025302">
    <property type="entry name" value="DrrA1/2-like_C"/>
</dbReference>
<dbReference type="PROSITE" id="PS00211">
    <property type="entry name" value="ABC_TRANSPORTER_1"/>
    <property type="match status" value="1"/>
</dbReference>
<comment type="caution">
    <text evidence="7">The sequence shown here is derived from an EMBL/GenBank/DDBJ whole genome shotgun (WGS) entry which is preliminary data.</text>
</comment>
<dbReference type="InterPro" id="IPR050763">
    <property type="entry name" value="ABC_transporter_ATP-binding"/>
</dbReference>
<keyword evidence="3" id="KW-0536">Nodulation</keyword>
<dbReference type="PANTHER" id="PTHR42711:SF5">
    <property type="entry name" value="ABC TRANSPORTER ATP-BINDING PROTEIN NATA"/>
    <property type="match status" value="1"/>
</dbReference>